<keyword evidence="2" id="KW-1185">Reference proteome</keyword>
<reference evidence="1 2" key="1">
    <citation type="submission" date="2024-01" db="EMBL/GenBank/DDBJ databases">
        <title>Genome insights into Plantactinospora sonchi sp. nov.</title>
        <authorList>
            <person name="Wang L."/>
        </authorList>
    </citation>
    <scope>NUCLEOTIDE SEQUENCE [LARGE SCALE GENOMIC DNA]</scope>
    <source>
        <strain evidence="1 2">NEAU-QY2</strain>
    </source>
</reference>
<protein>
    <recommendedName>
        <fullName evidence="3">Peptidase M23 domain-containing protein</fullName>
    </recommendedName>
</protein>
<name>A0ABU7S3A0_9ACTN</name>
<accession>A0ABU7S3A0</accession>
<gene>
    <name evidence="1" type="ORF">V1633_30915</name>
</gene>
<evidence type="ECO:0000313" key="1">
    <source>
        <dbReference type="EMBL" id="MEE6262899.1"/>
    </source>
</evidence>
<dbReference type="Proteomes" id="UP001332243">
    <property type="component" value="Unassembled WGS sequence"/>
</dbReference>
<proteinExistence type="predicted"/>
<dbReference type="EMBL" id="JAZGQK010000032">
    <property type="protein sequence ID" value="MEE6262899.1"/>
    <property type="molecule type" value="Genomic_DNA"/>
</dbReference>
<dbReference type="InterPro" id="IPR011055">
    <property type="entry name" value="Dup_hybrid_motif"/>
</dbReference>
<evidence type="ECO:0000313" key="2">
    <source>
        <dbReference type="Proteomes" id="UP001332243"/>
    </source>
</evidence>
<dbReference type="SUPFAM" id="SSF51261">
    <property type="entry name" value="Duplicated hybrid motif"/>
    <property type="match status" value="1"/>
</dbReference>
<sequence length="58" mass="6300">MLRRPPVDVGQHVAVGQVIGQVGTSGHPPARIFQTPLPWRVQTGRPDRGGTCCTRQAR</sequence>
<evidence type="ECO:0008006" key="3">
    <source>
        <dbReference type="Google" id="ProtNLM"/>
    </source>
</evidence>
<organism evidence="1 2">
    <name type="scientific">Plantactinospora sonchi</name>
    <dbReference type="NCBI Taxonomy" id="1544735"/>
    <lineage>
        <taxon>Bacteria</taxon>
        <taxon>Bacillati</taxon>
        <taxon>Actinomycetota</taxon>
        <taxon>Actinomycetes</taxon>
        <taxon>Micromonosporales</taxon>
        <taxon>Micromonosporaceae</taxon>
        <taxon>Plantactinospora</taxon>
    </lineage>
</organism>
<comment type="caution">
    <text evidence="1">The sequence shown here is derived from an EMBL/GenBank/DDBJ whole genome shotgun (WGS) entry which is preliminary data.</text>
</comment>